<dbReference type="Pfam" id="PF16927">
    <property type="entry name" value="HisKA_7TM"/>
    <property type="match status" value="1"/>
</dbReference>
<evidence type="ECO:0000256" key="7">
    <source>
        <dbReference type="ARBA" id="ARBA00022840"/>
    </source>
</evidence>
<dbReference type="SMART" id="SM00387">
    <property type="entry name" value="HATPase_c"/>
    <property type="match status" value="1"/>
</dbReference>
<dbReference type="SUPFAM" id="SSF47384">
    <property type="entry name" value="Homodimeric domain of signal transducing histidine kinase"/>
    <property type="match status" value="1"/>
</dbReference>
<comment type="caution">
    <text evidence="11">The sequence shown here is derived from an EMBL/GenBank/DDBJ whole genome shotgun (WGS) entry which is preliminary data.</text>
</comment>
<dbReference type="Proteomes" id="UP000178187">
    <property type="component" value="Unassembled WGS sequence"/>
</dbReference>
<evidence type="ECO:0000256" key="9">
    <source>
        <dbReference type="SAM" id="Phobius"/>
    </source>
</evidence>
<feature type="domain" description="Histidine kinase" evidence="10">
    <location>
        <begin position="503"/>
        <end position="727"/>
    </location>
</feature>
<dbReference type="CDD" id="cd00082">
    <property type="entry name" value="HisKA"/>
    <property type="match status" value="1"/>
</dbReference>
<dbReference type="PROSITE" id="PS50109">
    <property type="entry name" value="HIS_KIN"/>
    <property type="match status" value="1"/>
</dbReference>
<keyword evidence="7" id="KW-0067">ATP-binding</keyword>
<keyword evidence="6" id="KW-0418">Kinase</keyword>
<keyword evidence="3" id="KW-0597">Phosphoprotein</keyword>
<dbReference type="Pfam" id="PF01590">
    <property type="entry name" value="GAF"/>
    <property type="match status" value="1"/>
</dbReference>
<dbReference type="CDD" id="cd00075">
    <property type="entry name" value="HATPase"/>
    <property type="match status" value="1"/>
</dbReference>
<sequence length="734" mass="83881">MEFLSDYRFLMACGYFTAFFCSALGFLVRKANPRSRACTLAFCFNISTALWSGFYATMYLTHDNFYGLLVSRMLTLGTILLNVFVTHLVLLLIHKERSMKKLITANYFVSAIFIVILFSTRLMIRGSIPKLDLPAYTVTGPLYFLIPIHLFLNFFYSIFQLYRGILREEGYRKSQLKLFLWAMVIGYVMGIPAFFLCFDIPIKPVTTPYVAIYPLLLTIAIVKHRFLDIKKLVKNTLVFSLLFTLLLGVVSIVLLLIKETMSRWIGMSEALAQVIAIALAIGLYGPLKRGLSRLTNRLLYQHEDDAGIIFRNLSKDIIRYLNIKELSLELTKRIAEILQLNRVGFYFRSNENPQFFELQASLGRIRRSPIQQTKPLVQYLEQTQTYIVNEMTQRETRVFLTKKTNDFATPKELKEYAAAEVSKLGGVAAFPVFVKGRLRAIFVAGRKKSDAPWRDEEFEILKSFMRHLSLAVRNAEYANDMIQTKNELSRSERDATTGSLIAGVGHEVKNPLYTMALRLSTLRRTLTRYSGLPDSRETIEAKTIKTMTSVYESAQEVNHIIGHLSDLAHRKPLSIREGLKPFLMARKAIQDLAKDKRFEKISIRLNIEETLEISYDPDALYEIFANLIRNALQAIQESGEIILENSQNDGITVITVRDTGTGIPKDRMDRIFEPFFTTKRKQTNGTSGTGMGLFIVKEYMNEIDGDIEVESRPNEGTIFKLSFPNLKSDIREAA</sequence>
<evidence type="ECO:0000256" key="2">
    <source>
        <dbReference type="ARBA" id="ARBA00012438"/>
    </source>
</evidence>
<feature type="transmembrane region" description="Helical" evidence="9">
    <location>
        <begin position="238"/>
        <end position="258"/>
    </location>
</feature>
<gene>
    <name evidence="11" type="ORF">A3G33_08430</name>
</gene>
<dbReference type="SUPFAM" id="SSF55874">
    <property type="entry name" value="ATPase domain of HSP90 chaperone/DNA topoisomerase II/histidine kinase"/>
    <property type="match status" value="1"/>
</dbReference>
<evidence type="ECO:0000256" key="3">
    <source>
        <dbReference type="ARBA" id="ARBA00022553"/>
    </source>
</evidence>
<dbReference type="Gene3D" id="3.30.565.10">
    <property type="entry name" value="Histidine kinase-like ATPase, C-terminal domain"/>
    <property type="match status" value="1"/>
</dbReference>
<feature type="transmembrane region" description="Helical" evidence="9">
    <location>
        <begin position="40"/>
        <end position="61"/>
    </location>
</feature>
<evidence type="ECO:0000313" key="11">
    <source>
        <dbReference type="EMBL" id="OGW97191.1"/>
    </source>
</evidence>
<dbReference type="Pfam" id="PF02518">
    <property type="entry name" value="HATPase_c"/>
    <property type="match status" value="1"/>
</dbReference>
<keyword evidence="9" id="KW-0812">Transmembrane</keyword>
<dbReference type="GO" id="GO:0000155">
    <property type="term" value="F:phosphorelay sensor kinase activity"/>
    <property type="evidence" value="ECO:0007669"/>
    <property type="project" value="InterPro"/>
</dbReference>
<dbReference type="InterPro" id="IPR036097">
    <property type="entry name" value="HisK_dim/P_sf"/>
</dbReference>
<evidence type="ECO:0000256" key="6">
    <source>
        <dbReference type="ARBA" id="ARBA00022777"/>
    </source>
</evidence>
<keyword evidence="5" id="KW-0547">Nucleotide-binding</keyword>
<dbReference type="InterPro" id="IPR031621">
    <property type="entry name" value="HisKA_7TM"/>
</dbReference>
<keyword evidence="9" id="KW-0472">Membrane</keyword>
<keyword evidence="4" id="KW-0808">Transferase</keyword>
<dbReference type="InterPro" id="IPR005467">
    <property type="entry name" value="His_kinase_dom"/>
</dbReference>
<comment type="catalytic activity">
    <reaction evidence="1">
        <text>ATP + protein L-histidine = ADP + protein N-phospho-L-histidine.</text>
        <dbReference type="EC" id="2.7.13.3"/>
    </reaction>
</comment>
<dbReference type="InterPro" id="IPR003661">
    <property type="entry name" value="HisK_dim/P_dom"/>
</dbReference>
<dbReference type="InterPro" id="IPR003594">
    <property type="entry name" value="HATPase_dom"/>
</dbReference>
<evidence type="ECO:0000256" key="8">
    <source>
        <dbReference type="ARBA" id="ARBA00023012"/>
    </source>
</evidence>
<evidence type="ECO:0000256" key="4">
    <source>
        <dbReference type="ARBA" id="ARBA00022679"/>
    </source>
</evidence>
<keyword evidence="8" id="KW-0902">Two-component regulatory system</keyword>
<dbReference type="InterPro" id="IPR004358">
    <property type="entry name" value="Sig_transdc_His_kin-like_C"/>
</dbReference>
<dbReference type="InterPro" id="IPR036890">
    <property type="entry name" value="HATPase_C_sf"/>
</dbReference>
<dbReference type="PRINTS" id="PR00344">
    <property type="entry name" value="BCTRLSENSOR"/>
</dbReference>
<dbReference type="GO" id="GO:0005524">
    <property type="term" value="F:ATP binding"/>
    <property type="evidence" value="ECO:0007669"/>
    <property type="project" value="UniProtKB-KW"/>
</dbReference>
<name>A0A1G1KWC2_9BACT</name>
<accession>A0A1G1KWC2</accession>
<proteinExistence type="predicted"/>
<organism evidence="11 12">
    <name type="scientific">Candidatus Danuiimicrobium aquiferis</name>
    <dbReference type="NCBI Taxonomy" id="1801832"/>
    <lineage>
        <taxon>Bacteria</taxon>
        <taxon>Pseudomonadati</taxon>
        <taxon>Candidatus Omnitrophota</taxon>
        <taxon>Candidatus Danuiimicrobium</taxon>
    </lineage>
</organism>
<protein>
    <recommendedName>
        <fullName evidence="2">histidine kinase</fullName>
        <ecNumber evidence="2">2.7.13.3</ecNumber>
    </recommendedName>
</protein>
<dbReference type="SUPFAM" id="SSF55781">
    <property type="entry name" value="GAF domain-like"/>
    <property type="match status" value="1"/>
</dbReference>
<keyword evidence="9" id="KW-1133">Transmembrane helix</keyword>
<evidence type="ECO:0000259" key="10">
    <source>
        <dbReference type="PROSITE" id="PS50109"/>
    </source>
</evidence>
<dbReference type="PANTHER" id="PTHR43065">
    <property type="entry name" value="SENSOR HISTIDINE KINASE"/>
    <property type="match status" value="1"/>
</dbReference>
<dbReference type="Gene3D" id="3.30.450.40">
    <property type="match status" value="1"/>
</dbReference>
<feature type="transmembrane region" description="Helical" evidence="9">
    <location>
        <begin position="144"/>
        <end position="166"/>
    </location>
</feature>
<dbReference type="PANTHER" id="PTHR43065:SF10">
    <property type="entry name" value="PEROXIDE STRESS-ACTIVATED HISTIDINE KINASE MAK3"/>
    <property type="match status" value="1"/>
</dbReference>
<feature type="transmembrane region" description="Helical" evidence="9">
    <location>
        <begin position="178"/>
        <end position="202"/>
    </location>
</feature>
<evidence type="ECO:0000313" key="12">
    <source>
        <dbReference type="Proteomes" id="UP000178187"/>
    </source>
</evidence>
<dbReference type="AlphaFoldDB" id="A0A1G1KWC2"/>
<feature type="transmembrane region" description="Helical" evidence="9">
    <location>
        <begin position="105"/>
        <end position="124"/>
    </location>
</feature>
<evidence type="ECO:0000256" key="1">
    <source>
        <dbReference type="ARBA" id="ARBA00000085"/>
    </source>
</evidence>
<dbReference type="EMBL" id="MHFR01000043">
    <property type="protein sequence ID" value="OGW97191.1"/>
    <property type="molecule type" value="Genomic_DNA"/>
</dbReference>
<feature type="transmembrane region" description="Helical" evidence="9">
    <location>
        <begin position="6"/>
        <end position="28"/>
    </location>
</feature>
<dbReference type="InterPro" id="IPR003018">
    <property type="entry name" value="GAF"/>
</dbReference>
<dbReference type="Gene3D" id="1.10.287.130">
    <property type="match status" value="1"/>
</dbReference>
<dbReference type="EC" id="2.7.13.3" evidence="2"/>
<dbReference type="InterPro" id="IPR029016">
    <property type="entry name" value="GAF-like_dom_sf"/>
</dbReference>
<feature type="transmembrane region" description="Helical" evidence="9">
    <location>
        <begin position="73"/>
        <end position="93"/>
    </location>
</feature>
<evidence type="ECO:0000256" key="5">
    <source>
        <dbReference type="ARBA" id="ARBA00022741"/>
    </source>
</evidence>
<feature type="transmembrane region" description="Helical" evidence="9">
    <location>
        <begin position="208"/>
        <end position="226"/>
    </location>
</feature>
<reference evidence="11 12" key="1">
    <citation type="journal article" date="2016" name="Nat. Commun.">
        <title>Thousands of microbial genomes shed light on interconnected biogeochemical processes in an aquifer system.</title>
        <authorList>
            <person name="Anantharaman K."/>
            <person name="Brown C.T."/>
            <person name="Hug L.A."/>
            <person name="Sharon I."/>
            <person name="Castelle C.J."/>
            <person name="Probst A.J."/>
            <person name="Thomas B.C."/>
            <person name="Singh A."/>
            <person name="Wilkins M.J."/>
            <person name="Karaoz U."/>
            <person name="Brodie E.L."/>
            <person name="Williams K.H."/>
            <person name="Hubbard S.S."/>
            <person name="Banfield J.F."/>
        </authorList>
    </citation>
    <scope>NUCLEOTIDE SEQUENCE [LARGE SCALE GENOMIC DNA]</scope>
</reference>